<dbReference type="RefSeq" id="WP_057969748.1">
    <property type="nucleotide sequence ID" value="NZ_MLII01000037.1"/>
</dbReference>
<accession>A0A1S1LR01</accession>
<reference evidence="1 2" key="1">
    <citation type="submission" date="2016-10" db="EMBL/GenBank/DDBJ databases">
        <title>Evaluation of Human, Veterinary and Environmental Mycobacterium chelonae Isolates by Core Genome Phylogenomic Analysis, Targeted Gene Comparison, and Anti-microbial Susceptibility Patterns: A Tale of Mistaken Identities.</title>
        <authorList>
            <person name="Fogelson S.B."/>
            <person name="Camus A.C."/>
            <person name="Lorenz W."/>
            <person name="Vasireddy R."/>
            <person name="Vasireddy S."/>
            <person name="Smith T."/>
            <person name="Brown-Elliott B.A."/>
            <person name="Wallace R.J.Jr."/>
            <person name="Hasan N.A."/>
            <person name="Reischl U."/>
            <person name="Sanchez S."/>
        </authorList>
    </citation>
    <scope>NUCLEOTIDE SEQUENCE [LARGE SCALE GENOMIC DNA]</scope>
    <source>
        <strain evidence="1 2">15515</strain>
    </source>
</reference>
<dbReference type="Proteomes" id="UP000180043">
    <property type="component" value="Unassembled WGS sequence"/>
</dbReference>
<proteinExistence type="predicted"/>
<evidence type="ECO:0000313" key="1">
    <source>
        <dbReference type="EMBL" id="OHU54001.1"/>
    </source>
</evidence>
<gene>
    <name evidence="1" type="ORF">BKG82_16990</name>
</gene>
<dbReference type="Gene3D" id="2.60.120.10">
    <property type="entry name" value="Jelly Rolls"/>
    <property type="match status" value="1"/>
</dbReference>
<dbReference type="PANTHER" id="PTHR37694">
    <property type="entry name" value="SLR8022 PROTEIN"/>
    <property type="match status" value="1"/>
</dbReference>
<protein>
    <submittedName>
        <fullName evidence="1">Cupin</fullName>
    </submittedName>
</protein>
<evidence type="ECO:0000313" key="2">
    <source>
        <dbReference type="Proteomes" id="UP000180043"/>
    </source>
</evidence>
<dbReference type="InterPro" id="IPR011051">
    <property type="entry name" value="RmlC_Cupin_sf"/>
</dbReference>
<dbReference type="PANTHER" id="PTHR37694:SF1">
    <property type="entry name" value="SLR8022 PROTEIN"/>
    <property type="match status" value="1"/>
</dbReference>
<name>A0A1S1LR01_MYCCH</name>
<dbReference type="EMBL" id="MLIQ01000017">
    <property type="protein sequence ID" value="OHU54001.1"/>
    <property type="molecule type" value="Genomic_DNA"/>
</dbReference>
<dbReference type="SUPFAM" id="SSF51182">
    <property type="entry name" value="RmlC-like cupins"/>
    <property type="match status" value="1"/>
</dbReference>
<sequence>MDVISITALGDELVETARKAHSGRSAHTVHGGRGHALKQVLLALGAGHKLAEHENPGAATLLVLSGRVEIATATAKAALATGDYTIIPPERHDLTALEDSAVLLTVVGRAG</sequence>
<dbReference type="InterPro" id="IPR014710">
    <property type="entry name" value="RmlC-like_jellyroll"/>
</dbReference>
<comment type="caution">
    <text evidence="1">The sequence shown here is derived from an EMBL/GenBank/DDBJ whole genome shotgun (WGS) entry which is preliminary data.</text>
</comment>
<dbReference type="AlphaFoldDB" id="A0A1S1LR01"/>
<organism evidence="1 2">
    <name type="scientific">Mycobacteroides chelonae</name>
    <name type="common">Mycobacterium chelonae</name>
    <dbReference type="NCBI Taxonomy" id="1774"/>
    <lineage>
        <taxon>Bacteria</taxon>
        <taxon>Bacillati</taxon>
        <taxon>Actinomycetota</taxon>
        <taxon>Actinomycetes</taxon>
        <taxon>Mycobacteriales</taxon>
        <taxon>Mycobacteriaceae</taxon>
        <taxon>Mycobacteroides</taxon>
    </lineage>
</organism>